<dbReference type="SUPFAM" id="SSF56112">
    <property type="entry name" value="Protein kinase-like (PK-like)"/>
    <property type="match status" value="1"/>
</dbReference>
<dbReference type="InterPro" id="IPR002575">
    <property type="entry name" value="Aminoglycoside_PTrfase"/>
</dbReference>
<name>A0A239LIE8_9ACTN</name>
<dbReference type="Pfam" id="PF01636">
    <property type="entry name" value="APH"/>
    <property type="match status" value="1"/>
</dbReference>
<dbReference type="InterPro" id="IPR011009">
    <property type="entry name" value="Kinase-like_dom_sf"/>
</dbReference>
<evidence type="ECO:0000259" key="1">
    <source>
        <dbReference type="Pfam" id="PF01636"/>
    </source>
</evidence>
<organism evidence="2 3">
    <name type="scientific">Asanoa hainanensis</name>
    <dbReference type="NCBI Taxonomy" id="560556"/>
    <lineage>
        <taxon>Bacteria</taxon>
        <taxon>Bacillati</taxon>
        <taxon>Actinomycetota</taxon>
        <taxon>Actinomycetes</taxon>
        <taxon>Micromonosporales</taxon>
        <taxon>Micromonosporaceae</taxon>
        <taxon>Asanoa</taxon>
    </lineage>
</organism>
<proteinExistence type="predicted"/>
<keyword evidence="3" id="KW-1185">Reference proteome</keyword>
<reference evidence="2 3" key="1">
    <citation type="submission" date="2017-06" db="EMBL/GenBank/DDBJ databases">
        <authorList>
            <person name="Kim H.J."/>
            <person name="Triplett B.A."/>
        </authorList>
    </citation>
    <scope>NUCLEOTIDE SEQUENCE [LARGE SCALE GENOMIC DNA]</scope>
    <source>
        <strain evidence="2 3">CGMCC 4.5593</strain>
    </source>
</reference>
<gene>
    <name evidence="2" type="ORF">SAMN05421812_104300</name>
</gene>
<evidence type="ECO:0000313" key="2">
    <source>
        <dbReference type="EMBL" id="SNT29324.1"/>
    </source>
</evidence>
<keyword evidence="2" id="KW-0808">Transferase</keyword>
<feature type="domain" description="Aminoglycoside phosphotransferase" evidence="1">
    <location>
        <begin position="22"/>
        <end position="220"/>
    </location>
</feature>
<accession>A0A239LIE8</accession>
<dbReference type="GO" id="GO:0016740">
    <property type="term" value="F:transferase activity"/>
    <property type="evidence" value="ECO:0007669"/>
    <property type="project" value="UniProtKB-KW"/>
</dbReference>
<sequence>MVDGEAVARRFGLGRPVAPAVRVEGGLSNELWRLTTADRIFAVKRMVINADRPDFVDNVEAAYAVERRAWAAGVPMPEPIPVPDTGRALAEVGQSLYRVHRWVDGEPGRATANEAATLLADIHAVGERRPGTAEPGWTADRYGADLVELTRRVESGPTLIVDSHCDLDRKNTLRSADGTLFALDWDAAGPTGAVQEAAGLALDWAGGDKAVFAGALRAYSVRSGLTIPNEPWIFAGWVAAQGGWLDYHATRPEPESRDQVRRTLAQLRALAASLDDLLGAR</sequence>
<evidence type="ECO:0000313" key="3">
    <source>
        <dbReference type="Proteomes" id="UP000198362"/>
    </source>
</evidence>
<dbReference type="AlphaFoldDB" id="A0A239LIE8"/>
<protein>
    <submittedName>
        <fullName evidence="2">Phosphotransferase enzyme family protein</fullName>
    </submittedName>
</protein>
<dbReference type="EMBL" id="FZPH01000004">
    <property type="protein sequence ID" value="SNT29324.1"/>
    <property type="molecule type" value="Genomic_DNA"/>
</dbReference>
<dbReference type="Proteomes" id="UP000198362">
    <property type="component" value="Unassembled WGS sequence"/>
</dbReference>